<dbReference type="Pfam" id="PF14497">
    <property type="entry name" value="GST_C_3"/>
    <property type="match status" value="1"/>
</dbReference>
<dbReference type="GeneID" id="9683755"/>
<dbReference type="SFLD" id="SFLDG00363">
    <property type="entry name" value="AMPS_(cytGST):_Alpha-__Mu-__Pi"/>
    <property type="match status" value="1"/>
</dbReference>
<dbReference type="GO" id="GO:0004364">
    <property type="term" value="F:glutathione transferase activity"/>
    <property type="evidence" value="ECO:0007669"/>
    <property type="project" value="TreeGrafter"/>
</dbReference>
<evidence type="ECO:0000313" key="3">
    <source>
        <dbReference type="EMBL" id="EEH57886.1"/>
    </source>
</evidence>
<evidence type="ECO:0000259" key="2">
    <source>
        <dbReference type="PROSITE" id="PS50405"/>
    </source>
</evidence>
<dbReference type="InterPro" id="IPR004045">
    <property type="entry name" value="Glutathione_S-Trfase_N"/>
</dbReference>
<dbReference type="GO" id="GO:0006749">
    <property type="term" value="P:glutathione metabolic process"/>
    <property type="evidence" value="ECO:0007669"/>
    <property type="project" value="TreeGrafter"/>
</dbReference>
<dbReference type="Gene3D" id="3.40.30.10">
    <property type="entry name" value="Glutaredoxin"/>
    <property type="match status" value="1"/>
</dbReference>
<reference evidence="3 4" key="1">
    <citation type="journal article" date="2009" name="Science">
        <title>Green evolution and dynamic adaptations revealed by genomes of the marine picoeukaryotes Micromonas.</title>
        <authorList>
            <person name="Worden A.Z."/>
            <person name="Lee J.H."/>
            <person name="Mock T."/>
            <person name="Rouze P."/>
            <person name="Simmons M.P."/>
            <person name="Aerts A.L."/>
            <person name="Allen A.E."/>
            <person name="Cuvelier M.L."/>
            <person name="Derelle E."/>
            <person name="Everett M.V."/>
            <person name="Foulon E."/>
            <person name="Grimwood J."/>
            <person name="Gundlach H."/>
            <person name="Henrissat B."/>
            <person name="Napoli C."/>
            <person name="McDonald S.M."/>
            <person name="Parker M.S."/>
            <person name="Rombauts S."/>
            <person name="Salamov A."/>
            <person name="Von Dassow P."/>
            <person name="Badger J.H."/>
            <person name="Coutinho P.M."/>
            <person name="Demir E."/>
            <person name="Dubchak I."/>
            <person name="Gentemann C."/>
            <person name="Eikrem W."/>
            <person name="Gready J.E."/>
            <person name="John U."/>
            <person name="Lanier W."/>
            <person name="Lindquist E.A."/>
            <person name="Lucas S."/>
            <person name="Mayer K.F."/>
            <person name="Moreau H."/>
            <person name="Not F."/>
            <person name="Otillar R."/>
            <person name="Panaud O."/>
            <person name="Pangilinan J."/>
            <person name="Paulsen I."/>
            <person name="Piegu B."/>
            <person name="Poliakov A."/>
            <person name="Robbens S."/>
            <person name="Schmutz J."/>
            <person name="Toulza E."/>
            <person name="Wyss T."/>
            <person name="Zelensky A."/>
            <person name="Zhou K."/>
            <person name="Armbrust E.V."/>
            <person name="Bhattacharya D."/>
            <person name="Goodenough U.W."/>
            <person name="Van de Peer Y."/>
            <person name="Grigoriev I.V."/>
        </authorList>
    </citation>
    <scope>NUCLEOTIDE SEQUENCE [LARGE SCALE GENOMIC DNA]</scope>
    <source>
        <strain evidence="3 4">CCMP1545</strain>
    </source>
</reference>
<accession>C1MRJ0</accession>
<dbReference type="OrthoDB" id="414243at2759"/>
<proteinExistence type="predicted"/>
<dbReference type="SUPFAM" id="SSF52833">
    <property type="entry name" value="Thioredoxin-like"/>
    <property type="match status" value="1"/>
</dbReference>
<feature type="domain" description="GST C-terminal" evidence="2">
    <location>
        <begin position="115"/>
        <end position="246"/>
    </location>
</feature>
<dbReference type="PROSITE" id="PS50404">
    <property type="entry name" value="GST_NTER"/>
    <property type="match status" value="1"/>
</dbReference>
<evidence type="ECO:0000313" key="4">
    <source>
        <dbReference type="Proteomes" id="UP000001876"/>
    </source>
</evidence>
<dbReference type="CDD" id="cd03039">
    <property type="entry name" value="GST_N_Sigma_like"/>
    <property type="match status" value="1"/>
</dbReference>
<dbReference type="InterPro" id="IPR010987">
    <property type="entry name" value="Glutathione-S-Trfase_C-like"/>
</dbReference>
<dbReference type="PANTHER" id="PTHR11571:SF150">
    <property type="entry name" value="GLUTATHIONE S-TRANSFERASE"/>
    <property type="match status" value="1"/>
</dbReference>
<dbReference type="InterPro" id="IPR040079">
    <property type="entry name" value="Glutathione_S-Trfase"/>
</dbReference>
<feature type="domain" description="GST N-terminal" evidence="1">
    <location>
        <begin position="36"/>
        <end position="113"/>
    </location>
</feature>
<keyword evidence="4" id="KW-1185">Reference proteome</keyword>
<dbReference type="OMA" id="PWFKEQD"/>
<name>C1MRJ0_MICPC</name>
<dbReference type="CDD" id="cd03192">
    <property type="entry name" value="GST_C_Sigma_like"/>
    <property type="match status" value="1"/>
</dbReference>
<dbReference type="SFLD" id="SFLDS00019">
    <property type="entry name" value="Glutathione_Transferase_(cytos"/>
    <property type="match status" value="1"/>
</dbReference>
<dbReference type="SFLD" id="SFLDG01205">
    <property type="entry name" value="AMPS.1"/>
    <property type="match status" value="1"/>
</dbReference>
<dbReference type="AlphaFoldDB" id="C1MRJ0"/>
<organism evidence="4">
    <name type="scientific">Micromonas pusilla (strain CCMP1545)</name>
    <name type="common">Picoplanktonic green alga</name>
    <dbReference type="NCBI Taxonomy" id="564608"/>
    <lineage>
        <taxon>Eukaryota</taxon>
        <taxon>Viridiplantae</taxon>
        <taxon>Chlorophyta</taxon>
        <taxon>Mamiellophyceae</taxon>
        <taxon>Mamiellales</taxon>
        <taxon>Mamiellaceae</taxon>
        <taxon>Micromonas</taxon>
    </lineage>
</organism>
<dbReference type="InterPro" id="IPR050213">
    <property type="entry name" value="GST_superfamily"/>
</dbReference>
<dbReference type="Proteomes" id="UP000001876">
    <property type="component" value="Unassembled WGS sequence"/>
</dbReference>
<dbReference type="Gene3D" id="1.20.1050.10">
    <property type="match status" value="1"/>
</dbReference>
<dbReference type="PANTHER" id="PTHR11571">
    <property type="entry name" value="GLUTATHIONE S-TRANSFERASE"/>
    <property type="match status" value="1"/>
</dbReference>
<dbReference type="Pfam" id="PF02798">
    <property type="entry name" value="GST_N"/>
    <property type="match status" value="1"/>
</dbReference>
<dbReference type="PROSITE" id="PS50405">
    <property type="entry name" value="GST_CTER"/>
    <property type="match status" value="1"/>
</dbReference>
<dbReference type="InterPro" id="IPR004046">
    <property type="entry name" value="GST_C"/>
</dbReference>
<gene>
    <name evidence="3" type="ORF">MICPUCDRAFT_26627</name>
</gene>
<dbReference type="KEGG" id="mpp:MICPUCDRAFT_26627"/>
<dbReference type="InterPro" id="IPR036282">
    <property type="entry name" value="Glutathione-S-Trfase_C_sf"/>
</dbReference>
<protein>
    <submittedName>
        <fullName evidence="3">Predicted protein</fullName>
    </submittedName>
</protein>
<evidence type="ECO:0000259" key="1">
    <source>
        <dbReference type="PROSITE" id="PS50404"/>
    </source>
</evidence>
<dbReference type="RefSeq" id="XP_003057935.1">
    <property type="nucleotide sequence ID" value="XM_003057889.1"/>
</dbReference>
<sequence length="246" mass="27418">MPGKYAIGALLGAGAAVVVNDMMPDALPRLGLSTPKNINLQYFDIMGPTERIRYALLLGKVPFNDERVKFSDWPSVKPTTPYGQMPVLTVDGQRFTQSGAILNWAGTITGLTPRDPIKAMRVNEACELDNDLRGKIRPSIYVGMDKSLGDREKKRKVKEMREEIAKTHIPFYLGHFEKMLEDSEYLCGDKVTVADCQVLSTLRWLGGGGLDHIPPTCVEAFPKLCALKKKMEAMPEIAEYLEKTKK</sequence>
<dbReference type="EMBL" id="GG663738">
    <property type="protein sequence ID" value="EEH57886.1"/>
    <property type="molecule type" value="Genomic_DNA"/>
</dbReference>
<dbReference type="eggNOG" id="KOG1695">
    <property type="taxonomic scope" value="Eukaryota"/>
</dbReference>
<dbReference type="SUPFAM" id="SSF47616">
    <property type="entry name" value="GST C-terminal domain-like"/>
    <property type="match status" value="1"/>
</dbReference>
<dbReference type="STRING" id="564608.C1MRJ0"/>
<dbReference type="InterPro" id="IPR036249">
    <property type="entry name" value="Thioredoxin-like_sf"/>
</dbReference>